<sequence>MRRSRSFDLLPFDPEIERTCRRLCKERREVLQEQQLIMADEALHGNEDARPLRDYVVPIVNGARSSIARPTVQTNNFEMKPAIIQMIQTSVQTFYNGSGSNTRTMIDTAAGGTSLEQMPLYAKFMKEMLSNKRKLEEHETVMLTEDCIAILQNKLPPKLKDPGSFNIPCTIGNCYFDKVLCDLGVSINLMPFLVFKKLGLGEPKARIVTLQLADRSIKYLRGIIEDVLVKVDKFIFPANFIVLDMAEDIELPLILGRPFLATGRALIDVQEGKLILRVQNEQVVFNVYTPIKYPTELKDCFQENTMDRKNGQIIEG</sequence>
<evidence type="ECO:0000313" key="1">
    <source>
        <dbReference type="EMBL" id="KAH9715588.1"/>
    </source>
</evidence>
<protein>
    <submittedName>
        <fullName evidence="1">Uncharacterized protein</fullName>
    </submittedName>
</protein>
<accession>A0ACB8JD55</accession>
<proteinExistence type="predicted"/>
<dbReference type="EMBL" id="CM039176">
    <property type="protein sequence ID" value="KAH9715588.1"/>
    <property type="molecule type" value="Genomic_DNA"/>
</dbReference>
<dbReference type="Proteomes" id="UP000829398">
    <property type="component" value="Chromosome 7"/>
</dbReference>
<reference evidence="2" key="1">
    <citation type="journal article" date="2023" name="Hortic. Res.">
        <title>A chromosome-level phased genome enabling allele-level studies in sweet orange: a case study on citrus Huanglongbing tolerance.</title>
        <authorList>
            <person name="Wu B."/>
            <person name="Yu Q."/>
            <person name="Deng Z."/>
            <person name="Duan Y."/>
            <person name="Luo F."/>
            <person name="Gmitter F. Jr."/>
        </authorList>
    </citation>
    <scope>NUCLEOTIDE SEQUENCE [LARGE SCALE GENOMIC DNA]</scope>
    <source>
        <strain evidence="2">cv. Valencia</strain>
    </source>
</reference>
<gene>
    <name evidence="1" type="ORF">KPL71_021116</name>
</gene>
<name>A0ACB8JD55_CITSI</name>
<organism evidence="1 2">
    <name type="scientific">Citrus sinensis</name>
    <name type="common">Sweet orange</name>
    <name type="synonym">Citrus aurantium var. sinensis</name>
    <dbReference type="NCBI Taxonomy" id="2711"/>
    <lineage>
        <taxon>Eukaryota</taxon>
        <taxon>Viridiplantae</taxon>
        <taxon>Streptophyta</taxon>
        <taxon>Embryophyta</taxon>
        <taxon>Tracheophyta</taxon>
        <taxon>Spermatophyta</taxon>
        <taxon>Magnoliopsida</taxon>
        <taxon>eudicotyledons</taxon>
        <taxon>Gunneridae</taxon>
        <taxon>Pentapetalae</taxon>
        <taxon>rosids</taxon>
        <taxon>malvids</taxon>
        <taxon>Sapindales</taxon>
        <taxon>Rutaceae</taxon>
        <taxon>Aurantioideae</taxon>
        <taxon>Citrus</taxon>
    </lineage>
</organism>
<evidence type="ECO:0000313" key="2">
    <source>
        <dbReference type="Proteomes" id="UP000829398"/>
    </source>
</evidence>
<comment type="caution">
    <text evidence="1">The sequence shown here is derived from an EMBL/GenBank/DDBJ whole genome shotgun (WGS) entry which is preliminary data.</text>
</comment>
<keyword evidence="2" id="KW-1185">Reference proteome</keyword>